<keyword evidence="12 19" id="KW-0675">Receptor</keyword>
<name>A0A1R7QEA5_ACIJO</name>
<evidence type="ECO:0000313" key="20">
    <source>
        <dbReference type="Proteomes" id="UP000196240"/>
    </source>
</evidence>
<dbReference type="InterPro" id="IPR000531">
    <property type="entry name" value="Beta-barrel_TonB"/>
</dbReference>
<dbReference type="InterPro" id="IPR010105">
    <property type="entry name" value="TonB_sidphr_rcpt"/>
</dbReference>
<evidence type="ECO:0000256" key="2">
    <source>
        <dbReference type="ARBA" id="ARBA00009810"/>
    </source>
</evidence>
<evidence type="ECO:0000256" key="9">
    <source>
        <dbReference type="ARBA" id="ARBA00023065"/>
    </source>
</evidence>
<reference evidence="19 20" key="1">
    <citation type="submission" date="2017-02" db="EMBL/GenBank/DDBJ databases">
        <authorList>
            <person name="Peterson S.W."/>
        </authorList>
    </citation>
    <scope>NUCLEOTIDE SEQUENCE [LARGE SCALE GENOMIC DNA]</scope>
    <source>
        <strain evidence="19">C6</strain>
    </source>
</reference>
<evidence type="ECO:0000256" key="13">
    <source>
        <dbReference type="ARBA" id="ARBA00023237"/>
    </source>
</evidence>
<dbReference type="PROSITE" id="PS52016">
    <property type="entry name" value="TONB_DEPENDENT_REC_3"/>
    <property type="match status" value="1"/>
</dbReference>
<dbReference type="Pfam" id="PF07715">
    <property type="entry name" value="Plug"/>
    <property type="match status" value="1"/>
</dbReference>
<dbReference type="InterPro" id="IPR039426">
    <property type="entry name" value="TonB-dep_rcpt-like"/>
</dbReference>
<keyword evidence="8" id="KW-0408">Iron</keyword>
<evidence type="ECO:0000256" key="3">
    <source>
        <dbReference type="ARBA" id="ARBA00022448"/>
    </source>
</evidence>
<dbReference type="Proteomes" id="UP000196240">
    <property type="component" value="Unassembled WGS sequence"/>
</dbReference>
<organism evidence="19 20">
    <name type="scientific">Acinetobacter johnsonii</name>
    <dbReference type="NCBI Taxonomy" id="40214"/>
    <lineage>
        <taxon>Bacteria</taxon>
        <taxon>Pseudomonadati</taxon>
        <taxon>Pseudomonadota</taxon>
        <taxon>Gammaproteobacteria</taxon>
        <taxon>Moraxellales</taxon>
        <taxon>Moraxellaceae</taxon>
        <taxon>Acinetobacter</taxon>
    </lineage>
</organism>
<evidence type="ECO:0000256" key="10">
    <source>
        <dbReference type="ARBA" id="ARBA00023077"/>
    </source>
</evidence>
<evidence type="ECO:0000256" key="5">
    <source>
        <dbReference type="ARBA" id="ARBA00022496"/>
    </source>
</evidence>
<dbReference type="RefSeq" id="WP_087013116.1">
    <property type="nucleotide sequence ID" value="NZ_FUUY01000006.1"/>
</dbReference>
<evidence type="ECO:0000256" key="15">
    <source>
        <dbReference type="RuleBase" id="RU003357"/>
    </source>
</evidence>
<keyword evidence="9" id="KW-0406">Ion transport</keyword>
<evidence type="ECO:0000313" key="19">
    <source>
        <dbReference type="EMBL" id="SJX22537.1"/>
    </source>
</evidence>
<dbReference type="AlphaFoldDB" id="A0A1R7QEA5"/>
<dbReference type="PANTHER" id="PTHR32552:SF74">
    <property type="entry name" value="HYDROXAMATE SIDEROPHORE RECEPTOR FHUE"/>
    <property type="match status" value="1"/>
</dbReference>
<evidence type="ECO:0000256" key="6">
    <source>
        <dbReference type="ARBA" id="ARBA00022692"/>
    </source>
</evidence>
<evidence type="ECO:0000256" key="8">
    <source>
        <dbReference type="ARBA" id="ARBA00023004"/>
    </source>
</evidence>
<comment type="subcellular location">
    <subcellularLocation>
        <location evidence="1 14">Cell outer membrane</location>
        <topology evidence="1 14">Multi-pass membrane protein</topology>
    </subcellularLocation>
</comment>
<feature type="chain" id="PRO_5012751792" evidence="16">
    <location>
        <begin position="27"/>
        <end position="719"/>
    </location>
</feature>
<dbReference type="GO" id="GO:0009279">
    <property type="term" value="C:cell outer membrane"/>
    <property type="evidence" value="ECO:0007669"/>
    <property type="project" value="UniProtKB-SubCell"/>
</dbReference>
<dbReference type="GO" id="GO:0015344">
    <property type="term" value="F:siderophore uptake transmembrane transporter activity"/>
    <property type="evidence" value="ECO:0007669"/>
    <property type="project" value="TreeGrafter"/>
</dbReference>
<dbReference type="Pfam" id="PF00593">
    <property type="entry name" value="TonB_dep_Rec_b-barrel"/>
    <property type="match status" value="1"/>
</dbReference>
<protein>
    <submittedName>
        <fullName evidence="19">FhuE receptor</fullName>
    </submittedName>
</protein>
<dbReference type="EMBL" id="FUUY01000006">
    <property type="protein sequence ID" value="SJX22537.1"/>
    <property type="molecule type" value="Genomic_DNA"/>
</dbReference>
<evidence type="ECO:0000256" key="1">
    <source>
        <dbReference type="ARBA" id="ARBA00004571"/>
    </source>
</evidence>
<dbReference type="FunFam" id="2.170.130.10:FF:000010">
    <property type="entry name" value="Ferripyoverdine receptor"/>
    <property type="match status" value="1"/>
</dbReference>
<evidence type="ECO:0000256" key="14">
    <source>
        <dbReference type="PROSITE-ProRule" id="PRU01360"/>
    </source>
</evidence>
<dbReference type="NCBIfam" id="TIGR01783">
    <property type="entry name" value="TonB-siderophor"/>
    <property type="match status" value="1"/>
</dbReference>
<keyword evidence="13 14" id="KW-0998">Cell outer membrane</keyword>
<dbReference type="SUPFAM" id="SSF56935">
    <property type="entry name" value="Porins"/>
    <property type="match status" value="1"/>
</dbReference>
<dbReference type="PANTHER" id="PTHR32552">
    <property type="entry name" value="FERRICHROME IRON RECEPTOR-RELATED"/>
    <property type="match status" value="1"/>
</dbReference>
<evidence type="ECO:0000256" key="4">
    <source>
        <dbReference type="ARBA" id="ARBA00022452"/>
    </source>
</evidence>
<gene>
    <name evidence="19" type="primary">fhuE_2</name>
    <name evidence="19" type="ORF">ACNJC6_02180</name>
</gene>
<evidence type="ECO:0000256" key="7">
    <source>
        <dbReference type="ARBA" id="ARBA00022729"/>
    </source>
</evidence>
<keyword evidence="5" id="KW-0410">Iron transport</keyword>
<dbReference type="CDD" id="cd01347">
    <property type="entry name" value="ligand_gated_channel"/>
    <property type="match status" value="1"/>
</dbReference>
<feature type="domain" description="TonB-dependent receptor plug" evidence="18">
    <location>
        <begin position="69"/>
        <end position="168"/>
    </location>
</feature>
<dbReference type="Gene3D" id="2.40.170.20">
    <property type="entry name" value="TonB-dependent receptor, beta-barrel domain"/>
    <property type="match status" value="1"/>
</dbReference>
<accession>A0A1R7QEA5</accession>
<dbReference type="InterPro" id="IPR037066">
    <property type="entry name" value="Plug_dom_sf"/>
</dbReference>
<feature type="signal peptide" evidence="16">
    <location>
        <begin position="1"/>
        <end position="26"/>
    </location>
</feature>
<sequence length="719" mass="80220" precursor="true">MLNISSRSFKLSIISLAILSAQYSFAQDTQNLATITVQASDDQATQSSEQSKSYIVQQSTSATKLNIPLKETPQTVNVVTRQQLDDFALNSTREVLRNVPGVIVSNQETDRTTYLARGFEISNVLVDGVGFPLESYNYNNDNPDSFLFDRIEVVKGADALNNGVGDPSATINMIRKRPTQDLQVSFNASYGSWNTQRYEADVSSALTQDGKIRGRVFGYEQTGDSYLDNYELEKNGFGSIIEADLTDSTLFTAGYTETNNKSNGNNWGANPLINTEGEQLDYSRDYNYSPDWTYWDTNIKNYFAELQQKLGGDWVAKLSYDEKHTTRNSKLLFLSGNPSADGTSGIYLWPGIYEDDNKARQANLNISGTYPLFGQRHEATVGYSWSENDNNELGYSGSYANHLTTDLTSWTPAEPTWDFSQTSGEMHMKQKNQSYYAATRLHLNDDLRLLLGANYVQAESKGTSYGADTIYDEDKVLPYAGITYNFTPEYTGYMSYSSIFRPQTTKAVDGGINKPIEGESYEVGVKSSWLDDKLTATMAIFRTEESNYPLRNSDGLPTTRKTQVSDLRSQGYEFGLAGQLTDHLNLSFGYTQLSLKDLINGGDARTFNPTQSFNLLTTYQIPQIPKLKLGLGIQWQDKTYLDVPKTTNASGVVTQKSGIIQQDAYALVNVMASYEVNKNITLQANGNNITDEKYLFNFPDAQGFYGAPANYSVAVKFKY</sequence>
<dbReference type="GO" id="GO:0015891">
    <property type="term" value="P:siderophore transport"/>
    <property type="evidence" value="ECO:0007669"/>
    <property type="project" value="InterPro"/>
</dbReference>
<dbReference type="InterPro" id="IPR012910">
    <property type="entry name" value="Plug_dom"/>
</dbReference>
<keyword evidence="7 16" id="KW-0732">Signal</keyword>
<evidence type="ECO:0000259" key="18">
    <source>
        <dbReference type="Pfam" id="PF07715"/>
    </source>
</evidence>
<evidence type="ECO:0000256" key="11">
    <source>
        <dbReference type="ARBA" id="ARBA00023136"/>
    </source>
</evidence>
<comment type="similarity">
    <text evidence="2 14 15">Belongs to the TonB-dependent receptor family.</text>
</comment>
<evidence type="ECO:0000256" key="16">
    <source>
        <dbReference type="SAM" id="SignalP"/>
    </source>
</evidence>
<keyword evidence="10 15" id="KW-0798">TonB box</keyword>
<keyword evidence="3 14" id="KW-0813">Transport</keyword>
<keyword evidence="6 14" id="KW-0812">Transmembrane</keyword>
<dbReference type="GO" id="GO:0038023">
    <property type="term" value="F:signaling receptor activity"/>
    <property type="evidence" value="ECO:0007669"/>
    <property type="project" value="InterPro"/>
</dbReference>
<dbReference type="InterPro" id="IPR036942">
    <property type="entry name" value="Beta-barrel_TonB_sf"/>
</dbReference>
<keyword evidence="4 14" id="KW-1134">Transmembrane beta strand</keyword>
<evidence type="ECO:0000256" key="12">
    <source>
        <dbReference type="ARBA" id="ARBA00023170"/>
    </source>
</evidence>
<dbReference type="Gene3D" id="2.170.130.10">
    <property type="entry name" value="TonB-dependent receptor, plug domain"/>
    <property type="match status" value="1"/>
</dbReference>
<feature type="domain" description="TonB-dependent receptor-like beta-barrel" evidence="17">
    <location>
        <begin position="256"/>
        <end position="689"/>
    </location>
</feature>
<proteinExistence type="inferred from homology"/>
<evidence type="ECO:0000259" key="17">
    <source>
        <dbReference type="Pfam" id="PF00593"/>
    </source>
</evidence>
<keyword evidence="11 14" id="KW-0472">Membrane</keyword>